<dbReference type="AlphaFoldDB" id="A0A133P0T0"/>
<evidence type="ECO:0000313" key="3">
    <source>
        <dbReference type="Proteomes" id="UP000070401"/>
    </source>
</evidence>
<proteinExistence type="predicted"/>
<feature type="region of interest" description="Disordered" evidence="1">
    <location>
        <begin position="1"/>
        <end position="28"/>
    </location>
</feature>
<sequence>MEEKKRKGYKDPEAQKRANERYLKNNPEAVSKGTIRSMRSNAKRYIREFATPQELEELEILIKNKKKS</sequence>
<keyword evidence="3" id="KW-1185">Reference proteome</keyword>
<comment type="caution">
    <text evidence="2">The sequence shown here is derived from an EMBL/GenBank/DDBJ whole genome shotgun (WGS) entry which is preliminary data.</text>
</comment>
<dbReference type="EMBL" id="LRPY01000099">
    <property type="protein sequence ID" value="KXA22124.1"/>
    <property type="molecule type" value="Genomic_DNA"/>
</dbReference>
<name>A0A133P0T0_FUSNU</name>
<evidence type="ECO:0000256" key="1">
    <source>
        <dbReference type="SAM" id="MobiDB-lite"/>
    </source>
</evidence>
<feature type="compositionally biased region" description="Basic and acidic residues" evidence="1">
    <location>
        <begin position="1"/>
        <end position="23"/>
    </location>
</feature>
<dbReference type="Proteomes" id="UP000070401">
    <property type="component" value="Unassembled WGS sequence"/>
</dbReference>
<organism evidence="2 3">
    <name type="scientific">Fusobacterium nucleatum</name>
    <dbReference type="NCBI Taxonomy" id="851"/>
    <lineage>
        <taxon>Bacteria</taxon>
        <taxon>Fusobacteriati</taxon>
        <taxon>Fusobacteriota</taxon>
        <taxon>Fusobacteriia</taxon>
        <taxon>Fusobacteriales</taxon>
        <taxon>Fusobacteriaceae</taxon>
        <taxon>Fusobacterium</taxon>
    </lineage>
</organism>
<dbReference type="PATRIC" id="fig|851.8.peg.1008"/>
<gene>
    <name evidence="2" type="ORF">HMPREF3221_01004</name>
</gene>
<evidence type="ECO:0000313" key="2">
    <source>
        <dbReference type="EMBL" id="KXA22124.1"/>
    </source>
</evidence>
<protein>
    <submittedName>
        <fullName evidence="2">Uncharacterized protein</fullName>
    </submittedName>
</protein>
<dbReference type="RefSeq" id="WP_060798328.1">
    <property type="nucleotide sequence ID" value="NZ_KQ956688.1"/>
</dbReference>
<reference evidence="3" key="1">
    <citation type="submission" date="2016-01" db="EMBL/GenBank/DDBJ databases">
        <authorList>
            <person name="Mitreva M."/>
            <person name="Pepin K.H."/>
            <person name="Mihindukulasuriya K.A."/>
            <person name="Fulton R."/>
            <person name="Fronick C."/>
            <person name="O'Laughlin M."/>
            <person name="Miner T."/>
            <person name="Herter B."/>
            <person name="Rosa B.A."/>
            <person name="Cordes M."/>
            <person name="Tomlinson C."/>
            <person name="Wollam A."/>
            <person name="Palsikar V.B."/>
            <person name="Mardis E.R."/>
            <person name="Wilson R.K."/>
        </authorList>
    </citation>
    <scope>NUCLEOTIDE SEQUENCE [LARGE SCALE GENOMIC DNA]</scope>
    <source>
        <strain evidence="3">MJR7757B</strain>
    </source>
</reference>
<accession>A0A133P0T0</accession>